<organism evidence="1 2">
    <name type="scientific">Periconia digitata</name>
    <dbReference type="NCBI Taxonomy" id="1303443"/>
    <lineage>
        <taxon>Eukaryota</taxon>
        <taxon>Fungi</taxon>
        <taxon>Dikarya</taxon>
        <taxon>Ascomycota</taxon>
        <taxon>Pezizomycotina</taxon>
        <taxon>Dothideomycetes</taxon>
        <taxon>Pleosporomycetidae</taxon>
        <taxon>Pleosporales</taxon>
        <taxon>Massarineae</taxon>
        <taxon>Periconiaceae</taxon>
        <taxon>Periconia</taxon>
    </lineage>
</organism>
<dbReference type="EMBL" id="CAOQHR010000004">
    <property type="protein sequence ID" value="CAI6334003.1"/>
    <property type="molecule type" value="Genomic_DNA"/>
</dbReference>
<dbReference type="Proteomes" id="UP001152607">
    <property type="component" value="Unassembled WGS sequence"/>
</dbReference>
<accession>A0A9W4UGS2</accession>
<proteinExistence type="predicted"/>
<name>A0A9W4UGS2_9PLEO</name>
<gene>
    <name evidence="1" type="ORF">PDIGIT_LOCUS7056</name>
</gene>
<protein>
    <submittedName>
        <fullName evidence="1">Uncharacterized protein</fullName>
    </submittedName>
</protein>
<reference evidence="1" key="1">
    <citation type="submission" date="2023-01" db="EMBL/GenBank/DDBJ databases">
        <authorList>
            <person name="Van Ghelder C."/>
            <person name="Rancurel C."/>
        </authorList>
    </citation>
    <scope>NUCLEOTIDE SEQUENCE</scope>
    <source>
        <strain evidence="1">CNCM I-4278</strain>
    </source>
</reference>
<evidence type="ECO:0000313" key="2">
    <source>
        <dbReference type="Proteomes" id="UP001152607"/>
    </source>
</evidence>
<dbReference type="AlphaFoldDB" id="A0A9W4UGS2"/>
<evidence type="ECO:0000313" key="1">
    <source>
        <dbReference type="EMBL" id="CAI6334003.1"/>
    </source>
</evidence>
<keyword evidence="2" id="KW-1185">Reference proteome</keyword>
<sequence>MVMYQTNMPDYMYMHRHLTASSGISITPSRQTSAISQFQRFGRLHCGNCWKEYILISKLHDGILILR</sequence>
<comment type="caution">
    <text evidence="1">The sequence shown here is derived from an EMBL/GenBank/DDBJ whole genome shotgun (WGS) entry which is preliminary data.</text>
</comment>